<evidence type="ECO:0000313" key="2">
    <source>
        <dbReference type="WBParaSite" id="JU765_v2.g13925.t1"/>
    </source>
</evidence>
<dbReference type="WBParaSite" id="JU765_v2.g13925.t1">
    <property type="protein sequence ID" value="JU765_v2.g13925.t1"/>
    <property type="gene ID" value="JU765_v2.g13925"/>
</dbReference>
<dbReference type="Proteomes" id="UP000887576">
    <property type="component" value="Unplaced"/>
</dbReference>
<name>A0AC34Q832_9BILA</name>
<sequence length="284" mass="33159">MDCSALLFHEFLSFGIFYKCLTLITLLMAFEFSKKFSHVLNLSQFNNGQARIRMIRLNLPDDCFLHIVINKKENNFEVCLHIDSSQPVYVDFECKINNTKESFFNQLIENNLSYWGWPEFGTKEELFVDDVMTIEWAVKLKSEPSLSFKNIGVDLLDEEEFSDFTICSGEKQFKVHKNVLAAASPVFSAMFKQKFKEADENKVDITDFDAVIDRIVEWLLYNIKNATVCLIGNFAKKKEIKEVYDKCVEFCVKEFDKIYTFDNFKQFDGEIVKEILEKKLSVNT</sequence>
<protein>
    <submittedName>
        <fullName evidence="2">BTB domain-containing protein</fullName>
    </submittedName>
</protein>
<reference evidence="2" key="1">
    <citation type="submission" date="2022-11" db="UniProtKB">
        <authorList>
            <consortium name="WormBaseParasite"/>
        </authorList>
    </citation>
    <scope>IDENTIFICATION</scope>
</reference>
<proteinExistence type="predicted"/>
<evidence type="ECO:0000313" key="1">
    <source>
        <dbReference type="Proteomes" id="UP000887576"/>
    </source>
</evidence>
<accession>A0AC34Q832</accession>
<organism evidence="1 2">
    <name type="scientific">Panagrolaimus sp. JU765</name>
    <dbReference type="NCBI Taxonomy" id="591449"/>
    <lineage>
        <taxon>Eukaryota</taxon>
        <taxon>Metazoa</taxon>
        <taxon>Ecdysozoa</taxon>
        <taxon>Nematoda</taxon>
        <taxon>Chromadorea</taxon>
        <taxon>Rhabditida</taxon>
        <taxon>Tylenchina</taxon>
        <taxon>Panagrolaimomorpha</taxon>
        <taxon>Panagrolaimoidea</taxon>
        <taxon>Panagrolaimidae</taxon>
        <taxon>Panagrolaimus</taxon>
    </lineage>
</organism>